<evidence type="ECO:0000313" key="2">
    <source>
        <dbReference type="Proteomes" id="UP000010472"/>
    </source>
</evidence>
<reference evidence="1 2" key="1">
    <citation type="submission" date="2012-06" db="EMBL/GenBank/DDBJ databases">
        <title>Finished chromosome of genome of Crinalium epipsammum PCC 9333.</title>
        <authorList>
            <consortium name="US DOE Joint Genome Institute"/>
            <person name="Gugger M."/>
            <person name="Coursin T."/>
            <person name="Rippka R."/>
            <person name="Tandeau De Marsac N."/>
            <person name="Huntemann M."/>
            <person name="Wei C.-L."/>
            <person name="Han J."/>
            <person name="Detter J.C."/>
            <person name="Han C."/>
            <person name="Tapia R."/>
            <person name="Davenport K."/>
            <person name="Daligault H."/>
            <person name="Erkkila T."/>
            <person name="Gu W."/>
            <person name="Munk A.C.C."/>
            <person name="Teshima H."/>
            <person name="Xu Y."/>
            <person name="Chain P."/>
            <person name="Chen A."/>
            <person name="Krypides N."/>
            <person name="Mavromatis K."/>
            <person name="Markowitz V."/>
            <person name="Szeto E."/>
            <person name="Ivanova N."/>
            <person name="Mikhailova N."/>
            <person name="Ovchinnikova G."/>
            <person name="Pagani I."/>
            <person name="Pati A."/>
            <person name="Goodwin L."/>
            <person name="Peters L."/>
            <person name="Pitluck S."/>
            <person name="Woyke T."/>
            <person name="Kerfeld C."/>
        </authorList>
    </citation>
    <scope>NUCLEOTIDE SEQUENCE [LARGE SCALE GENOMIC DNA]</scope>
    <source>
        <strain evidence="1 2">PCC 9333</strain>
    </source>
</reference>
<proteinExistence type="predicted"/>
<dbReference type="AlphaFoldDB" id="K9VYK4"/>
<organism evidence="1 2">
    <name type="scientific">Crinalium epipsammum PCC 9333</name>
    <dbReference type="NCBI Taxonomy" id="1173022"/>
    <lineage>
        <taxon>Bacteria</taxon>
        <taxon>Bacillati</taxon>
        <taxon>Cyanobacteriota</taxon>
        <taxon>Cyanophyceae</taxon>
        <taxon>Gomontiellales</taxon>
        <taxon>Gomontiellaceae</taxon>
        <taxon>Crinalium</taxon>
    </lineage>
</organism>
<dbReference type="HOGENOM" id="CLU_2141728_0_0_3"/>
<dbReference type="KEGG" id="cep:Cri9333_1734"/>
<dbReference type="EMBL" id="CP003620">
    <property type="protein sequence ID" value="AFZ12619.1"/>
    <property type="molecule type" value="Genomic_DNA"/>
</dbReference>
<name>K9VYK4_9CYAN</name>
<protein>
    <submittedName>
        <fullName evidence="1">Uncharacterized protein</fullName>
    </submittedName>
</protein>
<sequence>MSLYMEETLPHTDLIYKNHYIWVKPNPDGAGFIPYWQEVEENLGCRSRTIEPFLSEEPALRAAKARINSSIKARQKLQQTTAKRTARTIKEGLFTKNQRNRKTFNYNHLKTL</sequence>
<dbReference type="Proteomes" id="UP000010472">
    <property type="component" value="Chromosome"/>
</dbReference>
<gene>
    <name evidence="1" type="ORF">Cri9333_1734</name>
</gene>
<dbReference type="RefSeq" id="WP_015202739.1">
    <property type="nucleotide sequence ID" value="NC_019753.1"/>
</dbReference>
<accession>K9VYK4</accession>
<dbReference type="STRING" id="1173022.Cri9333_1734"/>
<evidence type="ECO:0000313" key="1">
    <source>
        <dbReference type="EMBL" id="AFZ12619.1"/>
    </source>
</evidence>
<keyword evidence="2" id="KW-1185">Reference proteome</keyword>